<gene>
    <name evidence="3" type="ORF">DF182_26730</name>
</gene>
<dbReference type="Gene3D" id="2.170.130.10">
    <property type="entry name" value="TonB-dependent receptor, plug domain"/>
    <property type="match status" value="1"/>
</dbReference>
<dbReference type="InterPro" id="IPR037066">
    <property type="entry name" value="Plug_dom_sf"/>
</dbReference>
<evidence type="ECO:0000256" key="1">
    <source>
        <dbReference type="SAM" id="SignalP"/>
    </source>
</evidence>
<dbReference type="SUPFAM" id="SSF56935">
    <property type="entry name" value="Porins"/>
    <property type="match status" value="1"/>
</dbReference>
<reference evidence="3 4" key="1">
    <citation type="submission" date="2018-05" db="EMBL/GenBank/DDBJ databases">
        <title>Chitinophaga sp. K3CV102501T nov., isolated from isolated from a monsoon evergreen broad-leaved forest soil.</title>
        <authorList>
            <person name="Lv Y."/>
        </authorList>
    </citation>
    <scope>NUCLEOTIDE SEQUENCE [LARGE SCALE GENOMIC DNA]</scope>
    <source>
        <strain evidence="3 4">GDMCC 1.1325</strain>
    </source>
</reference>
<dbReference type="Pfam" id="PF14905">
    <property type="entry name" value="OMP_b-brl_3"/>
    <property type="match status" value="1"/>
</dbReference>
<organism evidence="3 4">
    <name type="scientific">Chitinophaga flava</name>
    <dbReference type="NCBI Taxonomy" id="2259036"/>
    <lineage>
        <taxon>Bacteria</taxon>
        <taxon>Pseudomonadati</taxon>
        <taxon>Bacteroidota</taxon>
        <taxon>Chitinophagia</taxon>
        <taxon>Chitinophagales</taxon>
        <taxon>Chitinophagaceae</taxon>
        <taxon>Chitinophaga</taxon>
    </lineage>
</organism>
<dbReference type="Proteomes" id="UP000253410">
    <property type="component" value="Unassembled WGS sequence"/>
</dbReference>
<feature type="chain" id="PRO_5016951417" evidence="1">
    <location>
        <begin position="24"/>
        <end position="796"/>
    </location>
</feature>
<evidence type="ECO:0000313" key="4">
    <source>
        <dbReference type="Proteomes" id="UP000253410"/>
    </source>
</evidence>
<dbReference type="InterPro" id="IPR041700">
    <property type="entry name" value="OMP_b-brl_3"/>
</dbReference>
<evidence type="ECO:0000313" key="3">
    <source>
        <dbReference type="EMBL" id="RBL90070.1"/>
    </source>
</evidence>
<sequence>MNTTLIRTILVKALLFVSVALNAQQIKSISGKVINAKNEPLTGNVLVLSVADSSFIKGVSYRDASFELPEINQKAVLLKLTSLQFPDTILRVEYNGQEHINLGNILIKNTRFQLSEVQVTSQVPMVRYSGNGNVDINVAKTILASSSSVTEILSRAPSVTVDESGLFFVFGKGEAIIYLNGKRITRQQMSAIPTSQISRIEIVSNPSARYDAEGKAVINIITKVNTQEGFIGSISQHVTVSDFAGTNANTFLDLSYMKGKFSLVGNYGLLVGKSREFLYTTRSRPAGADFMSSDLTIDWRRKFNNYSNFGLGAQYNINERSYVSLGYSGYVENQGGGQFSRNVITTNTERSLYVSDLNVDQQRWNHTGTFNYSTTFDSLGSNLFFGGQYSYFDGNTNDFIDEKSPTDISAAERFLKNLTDTRISIFTSQLDYTKIYSPRSKLELGAKFSYVHDKSATDFMVSEKGQLFKLDSGMSNNFLYSERIPAVYINYGGALTRKIDFSTGVRGEWTDFSLNTSYGGGEVIKRNYFNVFPNLSLSTTVNAVKLRVSYVSRILRPRYQGLNPFIIYQDRFTSIQGSPDLVPEKTHAFEIGANYRKFDLKIGYNYTIDPIMSAAIRGDSANSYVLKAINLEKDHTFFISLSRTINIGWWNSMNTATLSYSKSIDSRYAFVEPKPYVYLYSNNTFNVRNLFKIQLLAWYLSNKSYGIRFEEQKSTITVGLEKEFFKNALKLNLTANDIFHKTNSTGFYDVGKTAVFYDRSYNTNYFKFVGTYNFGKLKKSNYKIKSTGQAENNRAN</sequence>
<keyword evidence="3" id="KW-0675">Receptor</keyword>
<evidence type="ECO:0000259" key="2">
    <source>
        <dbReference type="Pfam" id="PF14905"/>
    </source>
</evidence>
<keyword evidence="1" id="KW-0732">Signal</keyword>
<protein>
    <submittedName>
        <fullName evidence="3">TonB-dependent receptor</fullName>
    </submittedName>
</protein>
<proteinExistence type="predicted"/>
<feature type="domain" description="Outer membrane protein beta-barrel" evidence="2">
    <location>
        <begin position="375"/>
        <end position="771"/>
    </location>
</feature>
<dbReference type="RefSeq" id="WP_113618820.1">
    <property type="nucleotide sequence ID" value="NZ_QFFJ01000002.1"/>
</dbReference>
<keyword evidence="4" id="KW-1185">Reference proteome</keyword>
<feature type="signal peptide" evidence="1">
    <location>
        <begin position="1"/>
        <end position="23"/>
    </location>
</feature>
<comment type="caution">
    <text evidence="3">The sequence shown here is derived from an EMBL/GenBank/DDBJ whole genome shotgun (WGS) entry which is preliminary data.</text>
</comment>
<accession>A0A365XV88</accession>
<name>A0A365XV88_9BACT</name>
<dbReference type="AlphaFoldDB" id="A0A365XV88"/>
<dbReference type="EMBL" id="QFFJ01000002">
    <property type="protein sequence ID" value="RBL90070.1"/>
    <property type="molecule type" value="Genomic_DNA"/>
</dbReference>
<dbReference type="OrthoDB" id="8764943at2"/>